<dbReference type="PROSITE" id="PS00198">
    <property type="entry name" value="4FE4S_FER_1"/>
    <property type="match status" value="1"/>
</dbReference>
<dbReference type="InterPro" id="IPR050954">
    <property type="entry name" value="ET_IronSulfur_Cluster-Binding"/>
</dbReference>
<dbReference type="Proteomes" id="UP000051461">
    <property type="component" value="Unassembled WGS sequence"/>
</dbReference>
<evidence type="ECO:0000256" key="1">
    <source>
        <dbReference type="ARBA" id="ARBA00022485"/>
    </source>
</evidence>
<dbReference type="AlphaFoldDB" id="A0A0R1GMW7"/>
<dbReference type="CDD" id="cd10551">
    <property type="entry name" value="PsrB"/>
    <property type="match status" value="1"/>
</dbReference>
<dbReference type="PROSITE" id="PS51379">
    <property type="entry name" value="4FE4S_FER_2"/>
    <property type="match status" value="3"/>
</dbReference>
<dbReference type="EMBL" id="AZDA01000082">
    <property type="protein sequence ID" value="KRK35097.1"/>
    <property type="molecule type" value="Genomic_DNA"/>
</dbReference>
<dbReference type="InterPro" id="IPR017900">
    <property type="entry name" value="4Fe4S_Fe_S_CS"/>
</dbReference>
<comment type="caution">
    <text evidence="6">The sequence shown here is derived from an EMBL/GenBank/DDBJ whole genome shotgun (WGS) entry which is preliminary data.</text>
</comment>
<organism evidence="6 7">
    <name type="scientific">Loigolactobacillus bifermentans DSM 20003</name>
    <dbReference type="NCBI Taxonomy" id="1423726"/>
    <lineage>
        <taxon>Bacteria</taxon>
        <taxon>Bacillati</taxon>
        <taxon>Bacillota</taxon>
        <taxon>Bacilli</taxon>
        <taxon>Lactobacillales</taxon>
        <taxon>Lactobacillaceae</taxon>
        <taxon>Loigolactobacillus</taxon>
    </lineage>
</organism>
<reference evidence="6 7" key="1">
    <citation type="journal article" date="2015" name="Genome Announc.">
        <title>Expanding the biotechnology potential of lactobacilli through comparative genomics of 213 strains and associated genera.</title>
        <authorList>
            <person name="Sun Z."/>
            <person name="Harris H.M."/>
            <person name="McCann A."/>
            <person name="Guo C."/>
            <person name="Argimon S."/>
            <person name="Zhang W."/>
            <person name="Yang X."/>
            <person name="Jeffery I.B."/>
            <person name="Cooney J.C."/>
            <person name="Kagawa T.F."/>
            <person name="Liu W."/>
            <person name="Song Y."/>
            <person name="Salvetti E."/>
            <person name="Wrobel A."/>
            <person name="Rasinkangas P."/>
            <person name="Parkhill J."/>
            <person name="Rea M.C."/>
            <person name="O'Sullivan O."/>
            <person name="Ritari J."/>
            <person name="Douillard F.P."/>
            <person name="Paul Ross R."/>
            <person name="Yang R."/>
            <person name="Briner A.E."/>
            <person name="Felis G.E."/>
            <person name="de Vos W.M."/>
            <person name="Barrangou R."/>
            <person name="Klaenhammer T.R."/>
            <person name="Caufield P.W."/>
            <person name="Cui Y."/>
            <person name="Zhang H."/>
            <person name="O'Toole P.W."/>
        </authorList>
    </citation>
    <scope>NUCLEOTIDE SEQUENCE [LARGE SCALE GENOMIC DNA]</scope>
    <source>
        <strain evidence="6 7">DSM 20003</strain>
    </source>
</reference>
<sequence>MKKIAFAVELDRCIGCKGCQVACKMENHLPLGTNRTSVKEIGPTGEYPNIQMYFLPAMCQQCENPTCVKVCPTGACHVNPEDGVIEIDRDKCIGCKSCIRACPYEAISFNEELHVSDKCDVCALRRLTGNLPACVKNCTGGALHVGDLNDPNSDVSKLIADAGEENVYSLRDFGNGPSVKYILKNDKWLDVLPQECVSVRRGKRK</sequence>
<keyword evidence="1" id="KW-0004">4Fe-4S</keyword>
<feature type="domain" description="4Fe-4S ferredoxin-type" evidence="5">
    <location>
        <begin position="50"/>
        <end position="81"/>
    </location>
</feature>
<feature type="domain" description="4Fe-4S ferredoxin-type" evidence="5">
    <location>
        <begin position="83"/>
        <end position="112"/>
    </location>
</feature>
<dbReference type="Gene3D" id="3.30.70.20">
    <property type="match status" value="2"/>
</dbReference>
<dbReference type="GO" id="GO:0051539">
    <property type="term" value="F:4 iron, 4 sulfur cluster binding"/>
    <property type="evidence" value="ECO:0007669"/>
    <property type="project" value="UniProtKB-KW"/>
</dbReference>
<protein>
    <recommendedName>
        <fullName evidence="5">4Fe-4S ferredoxin-type domain-containing protein</fullName>
    </recommendedName>
</protein>
<dbReference type="STRING" id="1423726.FC07_GL000210"/>
<dbReference type="PANTHER" id="PTHR43177:SF3">
    <property type="entry name" value="PROTEIN NRFC HOMOLOG"/>
    <property type="match status" value="1"/>
</dbReference>
<dbReference type="Pfam" id="PF12800">
    <property type="entry name" value="Fer4_4"/>
    <property type="match status" value="1"/>
</dbReference>
<evidence type="ECO:0000256" key="4">
    <source>
        <dbReference type="ARBA" id="ARBA00023014"/>
    </source>
</evidence>
<dbReference type="Pfam" id="PF13247">
    <property type="entry name" value="Fer4_11"/>
    <property type="match status" value="1"/>
</dbReference>
<keyword evidence="7" id="KW-1185">Reference proteome</keyword>
<dbReference type="GO" id="GO:0046872">
    <property type="term" value="F:metal ion binding"/>
    <property type="evidence" value="ECO:0007669"/>
    <property type="project" value="UniProtKB-KW"/>
</dbReference>
<feature type="domain" description="4Fe-4S ferredoxin-type" evidence="5">
    <location>
        <begin position="4"/>
        <end position="34"/>
    </location>
</feature>
<name>A0A0R1GMW7_9LACO</name>
<dbReference type="PANTHER" id="PTHR43177">
    <property type="entry name" value="PROTEIN NRFC"/>
    <property type="match status" value="1"/>
</dbReference>
<dbReference type="RefSeq" id="WP_057904772.1">
    <property type="nucleotide sequence ID" value="NZ_AZDA01000082.1"/>
</dbReference>
<keyword evidence="3" id="KW-0408">Iron</keyword>
<keyword evidence="4" id="KW-0411">Iron-sulfur</keyword>
<evidence type="ECO:0000259" key="5">
    <source>
        <dbReference type="PROSITE" id="PS51379"/>
    </source>
</evidence>
<gene>
    <name evidence="6" type="ORF">FC07_GL000210</name>
</gene>
<keyword evidence="2" id="KW-0479">Metal-binding</keyword>
<evidence type="ECO:0000256" key="3">
    <source>
        <dbReference type="ARBA" id="ARBA00023004"/>
    </source>
</evidence>
<dbReference type="PATRIC" id="fig|1423726.3.peg.220"/>
<dbReference type="OrthoDB" id="9779457at2"/>
<accession>A0A0R1GMW7</accession>
<proteinExistence type="predicted"/>
<evidence type="ECO:0000256" key="2">
    <source>
        <dbReference type="ARBA" id="ARBA00022723"/>
    </source>
</evidence>
<evidence type="ECO:0000313" key="7">
    <source>
        <dbReference type="Proteomes" id="UP000051461"/>
    </source>
</evidence>
<dbReference type="SUPFAM" id="SSF54862">
    <property type="entry name" value="4Fe-4S ferredoxins"/>
    <property type="match status" value="1"/>
</dbReference>
<dbReference type="InterPro" id="IPR017896">
    <property type="entry name" value="4Fe4S_Fe-S-bd"/>
</dbReference>
<evidence type="ECO:0000313" key="6">
    <source>
        <dbReference type="EMBL" id="KRK35097.1"/>
    </source>
</evidence>